<dbReference type="InParanoid" id="A0A3Q7G3E3"/>
<protein>
    <submittedName>
        <fullName evidence="1">Uncharacterized protein</fullName>
    </submittedName>
</protein>
<dbReference type="EnsemblPlants" id="Solyc04g047760.2.1">
    <property type="protein sequence ID" value="Solyc04g047760.2.1"/>
    <property type="gene ID" value="Solyc04g047760.2"/>
</dbReference>
<name>A0A3Q7G3E3_SOLLC</name>
<keyword evidence="2" id="KW-1185">Reference proteome</keyword>
<reference evidence="1" key="1">
    <citation type="journal article" date="2012" name="Nature">
        <title>The tomato genome sequence provides insights into fleshy fruit evolution.</title>
        <authorList>
            <consortium name="Tomato Genome Consortium"/>
        </authorList>
    </citation>
    <scope>NUCLEOTIDE SEQUENCE [LARGE SCALE GENOMIC DNA]</scope>
    <source>
        <strain evidence="1">cv. Heinz 1706</strain>
    </source>
</reference>
<dbReference type="PaxDb" id="4081-Solyc04g047760.1.1"/>
<organism evidence="1">
    <name type="scientific">Solanum lycopersicum</name>
    <name type="common">Tomato</name>
    <name type="synonym">Lycopersicon esculentum</name>
    <dbReference type="NCBI Taxonomy" id="4081"/>
    <lineage>
        <taxon>Eukaryota</taxon>
        <taxon>Viridiplantae</taxon>
        <taxon>Streptophyta</taxon>
        <taxon>Embryophyta</taxon>
        <taxon>Tracheophyta</taxon>
        <taxon>Spermatophyta</taxon>
        <taxon>Magnoliopsida</taxon>
        <taxon>eudicotyledons</taxon>
        <taxon>Gunneridae</taxon>
        <taxon>Pentapetalae</taxon>
        <taxon>asterids</taxon>
        <taxon>lamiids</taxon>
        <taxon>Solanales</taxon>
        <taxon>Solanaceae</taxon>
        <taxon>Solanoideae</taxon>
        <taxon>Solaneae</taxon>
        <taxon>Solanum</taxon>
        <taxon>Solanum subgen. Lycopersicon</taxon>
    </lineage>
</organism>
<dbReference type="Gramene" id="Solyc04g047760.2.1">
    <property type="protein sequence ID" value="Solyc04g047760.2.1"/>
    <property type="gene ID" value="Solyc04g047760.2"/>
</dbReference>
<sequence>MRKKSRLYFSEEKFDIFYVNTTRRLSFEAVTFLLQFNSTKIFSVTNNFS</sequence>
<reference evidence="1" key="2">
    <citation type="submission" date="2019-01" db="UniProtKB">
        <authorList>
            <consortium name="EnsemblPlants"/>
        </authorList>
    </citation>
    <scope>IDENTIFICATION</scope>
    <source>
        <strain evidence="1">cv. Heinz 1706</strain>
    </source>
</reference>
<dbReference type="Proteomes" id="UP000004994">
    <property type="component" value="Chromosome 4"/>
</dbReference>
<accession>A0A3Q7G3E3</accession>
<evidence type="ECO:0000313" key="2">
    <source>
        <dbReference type="Proteomes" id="UP000004994"/>
    </source>
</evidence>
<proteinExistence type="predicted"/>
<evidence type="ECO:0000313" key="1">
    <source>
        <dbReference type="EnsemblPlants" id="Solyc04g047760.2.1"/>
    </source>
</evidence>
<dbReference type="AlphaFoldDB" id="A0A3Q7G3E3"/>